<evidence type="ECO:0000313" key="1">
    <source>
        <dbReference type="EMBL" id="CAD2162122.1"/>
    </source>
</evidence>
<dbReference type="AlphaFoldDB" id="A0A6V7UNN2"/>
<organism evidence="1 2">
    <name type="scientific">Meloidogyne enterolobii</name>
    <name type="common">Root-knot nematode worm</name>
    <name type="synonym">Meloidogyne mayaguensis</name>
    <dbReference type="NCBI Taxonomy" id="390850"/>
    <lineage>
        <taxon>Eukaryota</taxon>
        <taxon>Metazoa</taxon>
        <taxon>Ecdysozoa</taxon>
        <taxon>Nematoda</taxon>
        <taxon>Chromadorea</taxon>
        <taxon>Rhabditida</taxon>
        <taxon>Tylenchina</taxon>
        <taxon>Tylenchomorpha</taxon>
        <taxon>Tylenchoidea</taxon>
        <taxon>Meloidogynidae</taxon>
        <taxon>Meloidogyninae</taxon>
        <taxon>Meloidogyne</taxon>
    </lineage>
</organism>
<name>A0A6V7UNN2_MELEN</name>
<protein>
    <submittedName>
        <fullName evidence="1">Uncharacterized protein</fullName>
    </submittedName>
</protein>
<accession>A0A6V7UNN2</accession>
<dbReference type="OrthoDB" id="5901028at2759"/>
<evidence type="ECO:0000313" key="2">
    <source>
        <dbReference type="Proteomes" id="UP000580250"/>
    </source>
</evidence>
<comment type="caution">
    <text evidence="1">The sequence shown here is derived from an EMBL/GenBank/DDBJ whole genome shotgun (WGS) entry which is preliminary data.</text>
</comment>
<reference evidence="1 2" key="1">
    <citation type="submission" date="2020-08" db="EMBL/GenBank/DDBJ databases">
        <authorList>
            <person name="Koutsovoulos G."/>
            <person name="Danchin GJ E."/>
        </authorList>
    </citation>
    <scope>NUCLEOTIDE SEQUENCE [LARGE SCALE GENOMIC DNA]</scope>
</reference>
<proteinExistence type="predicted"/>
<dbReference type="Proteomes" id="UP000580250">
    <property type="component" value="Unassembled WGS sequence"/>
</dbReference>
<sequence length="310" mass="36871">MKNLSNEVKLDIFKYLNFNQLNVIQQTNKSFCGIVDRYKTELARKEVFALEIDWKYYVCNQVKCSSKSLHLQLSADIKAKWNDALKQQIPLFINQPKESHEDEFDEAMNLFILFNYKDDVKSPKILHLQLKRYPKNIEELFFVRYWLEQLSSCYFENIKIKQAIFNPKIINLLFDGSPSLQFYTKYFYLFGGYLNATFEFIYHHLKIFEPKGFYFDDTGILRGEIIKDEEKFIKHCQNIKEGKECSGENCDGCKKIDNGGDEVLKEENGKFYKFVEYEFYNIYIPNKLFHMLLIFSVDSRKIIQILVGND</sequence>
<gene>
    <name evidence="1" type="ORF">MENT_LOCUS15226</name>
</gene>
<dbReference type="EMBL" id="CAJEWN010000090">
    <property type="protein sequence ID" value="CAD2162122.1"/>
    <property type="molecule type" value="Genomic_DNA"/>
</dbReference>